<feature type="transmembrane region" description="Helical" evidence="1">
    <location>
        <begin position="62"/>
        <end position="83"/>
    </location>
</feature>
<protein>
    <submittedName>
        <fullName evidence="2">Uncharacterized protein</fullName>
    </submittedName>
</protein>
<keyword evidence="1" id="KW-0472">Membrane</keyword>
<proteinExistence type="predicted"/>
<name>A0ABW6CKY7_9CAUL</name>
<keyword evidence="1" id="KW-0812">Transmembrane</keyword>
<dbReference type="RefSeq" id="WP_377368610.1">
    <property type="nucleotide sequence ID" value="NZ_JAOTJD010000008.1"/>
</dbReference>
<dbReference type="EMBL" id="JAOTJD010000008">
    <property type="protein sequence ID" value="MFD3263579.1"/>
    <property type="molecule type" value="Genomic_DNA"/>
</dbReference>
<organism evidence="2 3">
    <name type="scientific">Phenylobacterium ferrooxidans</name>
    <dbReference type="NCBI Taxonomy" id="2982689"/>
    <lineage>
        <taxon>Bacteria</taxon>
        <taxon>Pseudomonadati</taxon>
        <taxon>Pseudomonadota</taxon>
        <taxon>Alphaproteobacteria</taxon>
        <taxon>Caulobacterales</taxon>
        <taxon>Caulobacteraceae</taxon>
        <taxon>Phenylobacterium</taxon>
    </lineage>
</organism>
<gene>
    <name evidence="2" type="ORF">OCL97_06300</name>
</gene>
<feature type="transmembrane region" description="Helical" evidence="1">
    <location>
        <begin position="33"/>
        <end position="50"/>
    </location>
</feature>
<sequence length="113" mass="10900">MNTKLILTTVAVATAVQLAMVIAGHYVPFIKNNVFALGGMAISLVAGLAYAKLAGGGWVPSLAGGALVGGLCALIGIGVSLALKDVAPMILALGTLSSAVTGAIGGAIGKLLG</sequence>
<evidence type="ECO:0000313" key="3">
    <source>
        <dbReference type="Proteomes" id="UP001598130"/>
    </source>
</evidence>
<accession>A0ABW6CKY7</accession>
<keyword evidence="3" id="KW-1185">Reference proteome</keyword>
<comment type="caution">
    <text evidence="2">The sequence shown here is derived from an EMBL/GenBank/DDBJ whole genome shotgun (WGS) entry which is preliminary data.</text>
</comment>
<reference evidence="2 3" key="1">
    <citation type="submission" date="2022-09" db="EMBL/GenBank/DDBJ databases">
        <title>New species of Phenylobacterium.</title>
        <authorList>
            <person name="Mieszkin S."/>
        </authorList>
    </citation>
    <scope>NUCLEOTIDE SEQUENCE [LARGE SCALE GENOMIC DNA]</scope>
    <source>
        <strain evidence="2 3">HK31-G</strain>
    </source>
</reference>
<feature type="transmembrane region" description="Helical" evidence="1">
    <location>
        <begin position="89"/>
        <end position="112"/>
    </location>
</feature>
<dbReference type="Proteomes" id="UP001598130">
    <property type="component" value="Unassembled WGS sequence"/>
</dbReference>
<keyword evidence="1" id="KW-1133">Transmembrane helix</keyword>
<evidence type="ECO:0000256" key="1">
    <source>
        <dbReference type="SAM" id="Phobius"/>
    </source>
</evidence>
<evidence type="ECO:0000313" key="2">
    <source>
        <dbReference type="EMBL" id="MFD3263579.1"/>
    </source>
</evidence>